<gene>
    <name evidence="2" type="ORF">J2X20_005326</name>
</gene>
<comment type="caution">
    <text evidence="2">The sequence shown here is derived from an EMBL/GenBank/DDBJ whole genome shotgun (WGS) entry which is preliminary data.</text>
</comment>
<organism evidence="2 3">
    <name type="scientific">Roseateles saccharophilus</name>
    <name type="common">Pseudomonas saccharophila</name>
    <dbReference type="NCBI Taxonomy" id="304"/>
    <lineage>
        <taxon>Bacteria</taxon>
        <taxon>Pseudomonadati</taxon>
        <taxon>Pseudomonadota</taxon>
        <taxon>Betaproteobacteria</taxon>
        <taxon>Burkholderiales</taxon>
        <taxon>Sphaerotilaceae</taxon>
        <taxon>Roseateles</taxon>
    </lineage>
</organism>
<sequence length="125" mass="13539">MRNRTALLVNMATGIFFGIVVFAMAYSRPQKRCEAADGKWSLASESCITRSCFLSGSCGTWAYPAERCSRLKAGDARSEVYFQLGDPETVSADEATWHAAKTSSDLIVARFLGDRLLSLSCPAGS</sequence>
<proteinExistence type="predicted"/>
<dbReference type="Proteomes" id="UP001180453">
    <property type="component" value="Unassembled WGS sequence"/>
</dbReference>
<name>A0ABU1YUV4_ROSSA</name>
<evidence type="ECO:0000256" key="1">
    <source>
        <dbReference type="SAM" id="Phobius"/>
    </source>
</evidence>
<keyword evidence="3" id="KW-1185">Reference proteome</keyword>
<protein>
    <submittedName>
        <fullName evidence="2">Uncharacterized protein</fullName>
    </submittedName>
</protein>
<keyword evidence="1" id="KW-0812">Transmembrane</keyword>
<evidence type="ECO:0000313" key="3">
    <source>
        <dbReference type="Proteomes" id="UP001180453"/>
    </source>
</evidence>
<evidence type="ECO:0000313" key="2">
    <source>
        <dbReference type="EMBL" id="MDR7272643.1"/>
    </source>
</evidence>
<dbReference type="RefSeq" id="WP_310272151.1">
    <property type="nucleotide sequence ID" value="NZ_JAVDXU010000005.1"/>
</dbReference>
<reference evidence="2 3" key="1">
    <citation type="submission" date="2023-07" db="EMBL/GenBank/DDBJ databases">
        <title>Sorghum-associated microbial communities from plants grown in Nebraska, USA.</title>
        <authorList>
            <person name="Schachtman D."/>
        </authorList>
    </citation>
    <scope>NUCLEOTIDE SEQUENCE [LARGE SCALE GENOMIC DNA]</scope>
    <source>
        <strain evidence="2 3">BE314</strain>
    </source>
</reference>
<keyword evidence="1" id="KW-0472">Membrane</keyword>
<feature type="transmembrane region" description="Helical" evidence="1">
    <location>
        <begin position="7"/>
        <end position="26"/>
    </location>
</feature>
<keyword evidence="1" id="KW-1133">Transmembrane helix</keyword>
<dbReference type="EMBL" id="JAVDXU010000005">
    <property type="protein sequence ID" value="MDR7272643.1"/>
    <property type="molecule type" value="Genomic_DNA"/>
</dbReference>
<accession>A0ABU1YUV4</accession>